<sequence>MRIMRNKEQERTDYASNLLQSSLHVRRQTRLWSSTLLERAQHKSALRTAFQRISKHYQPAAEFNLEIIVLTLLTQALSIHSSSGQRFCRIDLRLRLSETAGCLVGAEYMLVEGLKSTAVEHSYTRHKLSERTGRGAGSGVGPEAGGAGRQRRAHDRRASITGGAGEGQRRAPAAGPSTTEAAPAPPPQPDTPHPTTTGLFYPVMV</sequence>
<name>A0ABD0YVE8_9HEMI</name>
<dbReference type="EMBL" id="JBFDAA010000002">
    <property type="protein sequence ID" value="KAL1139935.1"/>
    <property type="molecule type" value="Genomic_DNA"/>
</dbReference>
<evidence type="ECO:0000256" key="1">
    <source>
        <dbReference type="SAM" id="MobiDB-lite"/>
    </source>
</evidence>
<feature type="region of interest" description="Disordered" evidence="1">
    <location>
        <begin position="125"/>
        <end position="205"/>
    </location>
</feature>
<proteinExistence type="predicted"/>
<protein>
    <submittedName>
        <fullName evidence="2">Uncharacterized protein</fullName>
    </submittedName>
</protein>
<dbReference type="AlphaFoldDB" id="A0ABD0YVE8"/>
<reference evidence="2 3" key="1">
    <citation type="submission" date="2024-07" db="EMBL/GenBank/DDBJ databases">
        <title>Chromosome-level genome assembly of the water stick insect Ranatra chinensis (Heteroptera: Nepidae).</title>
        <authorList>
            <person name="Liu X."/>
        </authorList>
    </citation>
    <scope>NUCLEOTIDE SEQUENCE [LARGE SCALE GENOMIC DNA]</scope>
    <source>
        <strain evidence="2">Cailab_2021Rc</strain>
        <tissue evidence="2">Muscle</tissue>
    </source>
</reference>
<organism evidence="2 3">
    <name type="scientific">Ranatra chinensis</name>
    <dbReference type="NCBI Taxonomy" id="642074"/>
    <lineage>
        <taxon>Eukaryota</taxon>
        <taxon>Metazoa</taxon>
        <taxon>Ecdysozoa</taxon>
        <taxon>Arthropoda</taxon>
        <taxon>Hexapoda</taxon>
        <taxon>Insecta</taxon>
        <taxon>Pterygota</taxon>
        <taxon>Neoptera</taxon>
        <taxon>Paraneoptera</taxon>
        <taxon>Hemiptera</taxon>
        <taxon>Heteroptera</taxon>
        <taxon>Panheteroptera</taxon>
        <taxon>Nepomorpha</taxon>
        <taxon>Nepidae</taxon>
        <taxon>Ranatrinae</taxon>
        <taxon>Ranatra</taxon>
    </lineage>
</organism>
<dbReference type="Proteomes" id="UP001558652">
    <property type="component" value="Unassembled WGS sequence"/>
</dbReference>
<feature type="compositionally biased region" description="Low complexity" evidence="1">
    <location>
        <begin position="171"/>
        <end position="182"/>
    </location>
</feature>
<comment type="caution">
    <text evidence="2">The sequence shown here is derived from an EMBL/GenBank/DDBJ whole genome shotgun (WGS) entry which is preliminary data.</text>
</comment>
<evidence type="ECO:0000313" key="3">
    <source>
        <dbReference type="Proteomes" id="UP001558652"/>
    </source>
</evidence>
<feature type="compositionally biased region" description="Pro residues" evidence="1">
    <location>
        <begin position="183"/>
        <end position="192"/>
    </location>
</feature>
<accession>A0ABD0YVE8</accession>
<gene>
    <name evidence="2" type="ORF">AAG570_006912</name>
</gene>
<keyword evidence="3" id="KW-1185">Reference proteome</keyword>
<feature type="compositionally biased region" description="Gly residues" evidence="1">
    <location>
        <begin position="134"/>
        <end position="148"/>
    </location>
</feature>
<evidence type="ECO:0000313" key="2">
    <source>
        <dbReference type="EMBL" id="KAL1139935.1"/>
    </source>
</evidence>